<feature type="region of interest" description="Disordered" evidence="1">
    <location>
        <begin position="191"/>
        <end position="233"/>
    </location>
</feature>
<proteinExistence type="predicted"/>
<sequence length="233" mass="23425">MPGADGTADTTVLELALGRALRANALDASAEQQAVAAFRAAREAGTREEARTRRRDDWQPRRTAARRSLKTAIGVFVGSLALGGVAIAAIGSPGSGGGTHGGDPVRRHPSPTAPGSATRAPKGTAASGTAGALSPSRPATAKDIQAHCRAYPSVKGRGNALHSAAWQRFLAAAGGEDHVAAFCADRLSPAKTNAADGADGAGNTGKETGKPRTGPADKDSGHGKAKGQRTPSK</sequence>
<gene>
    <name evidence="3" type="ORF">RM764_39680</name>
</gene>
<feature type="compositionally biased region" description="Low complexity" evidence="1">
    <location>
        <begin position="120"/>
        <end position="136"/>
    </location>
</feature>
<dbReference type="EMBL" id="JAVREY010000091">
    <property type="protein sequence ID" value="MDT0469025.1"/>
    <property type="molecule type" value="Genomic_DNA"/>
</dbReference>
<evidence type="ECO:0000313" key="4">
    <source>
        <dbReference type="Proteomes" id="UP001183809"/>
    </source>
</evidence>
<feature type="region of interest" description="Disordered" evidence="1">
    <location>
        <begin position="95"/>
        <end position="141"/>
    </location>
</feature>
<reference evidence="4" key="1">
    <citation type="submission" date="2023-07" db="EMBL/GenBank/DDBJ databases">
        <title>30 novel species of actinomycetes from the DSMZ collection.</title>
        <authorList>
            <person name="Nouioui I."/>
        </authorList>
    </citation>
    <scope>NUCLEOTIDE SEQUENCE [LARGE SCALE GENOMIC DNA]</scope>
    <source>
        <strain evidence="4">DSM 41699</strain>
    </source>
</reference>
<protein>
    <submittedName>
        <fullName evidence="3">Uncharacterized protein</fullName>
    </submittedName>
</protein>
<organism evidence="3 4">
    <name type="scientific">Streptomyces gibsoniae</name>
    <dbReference type="NCBI Taxonomy" id="3075529"/>
    <lineage>
        <taxon>Bacteria</taxon>
        <taxon>Bacillati</taxon>
        <taxon>Actinomycetota</taxon>
        <taxon>Actinomycetes</taxon>
        <taxon>Kitasatosporales</taxon>
        <taxon>Streptomycetaceae</taxon>
        <taxon>Streptomyces</taxon>
    </lineage>
</organism>
<feature type="region of interest" description="Disordered" evidence="1">
    <location>
        <begin position="41"/>
        <end position="63"/>
    </location>
</feature>
<evidence type="ECO:0000256" key="1">
    <source>
        <dbReference type="SAM" id="MobiDB-lite"/>
    </source>
</evidence>
<accession>A0ABU2U719</accession>
<name>A0ABU2U719_9ACTN</name>
<feature type="compositionally biased region" description="Basic residues" evidence="1">
    <location>
        <begin position="223"/>
        <end position="233"/>
    </location>
</feature>
<comment type="caution">
    <text evidence="3">The sequence shown here is derived from an EMBL/GenBank/DDBJ whole genome shotgun (WGS) entry which is preliminary data.</text>
</comment>
<feature type="compositionally biased region" description="Basic and acidic residues" evidence="1">
    <location>
        <begin position="207"/>
        <end position="222"/>
    </location>
</feature>
<evidence type="ECO:0000313" key="3">
    <source>
        <dbReference type="EMBL" id="MDT0469025.1"/>
    </source>
</evidence>
<keyword evidence="4" id="KW-1185">Reference proteome</keyword>
<keyword evidence="2" id="KW-1133">Transmembrane helix</keyword>
<dbReference type="Proteomes" id="UP001183809">
    <property type="component" value="Unassembled WGS sequence"/>
</dbReference>
<dbReference type="RefSeq" id="WP_311700464.1">
    <property type="nucleotide sequence ID" value="NZ_JAVREY010000091.1"/>
</dbReference>
<keyword evidence="2" id="KW-0812">Transmembrane</keyword>
<feature type="transmembrane region" description="Helical" evidence="2">
    <location>
        <begin position="71"/>
        <end position="90"/>
    </location>
</feature>
<feature type="compositionally biased region" description="Basic and acidic residues" evidence="1">
    <location>
        <begin position="41"/>
        <end position="60"/>
    </location>
</feature>
<evidence type="ECO:0000256" key="2">
    <source>
        <dbReference type="SAM" id="Phobius"/>
    </source>
</evidence>
<keyword evidence="2" id="KW-0472">Membrane</keyword>